<feature type="site" description="Contributes to redox potential value" evidence="7">
    <location>
        <position position="50"/>
    </location>
</feature>
<keyword evidence="5 8" id="KW-0676">Redox-active center</keyword>
<comment type="caution">
    <text evidence="10">The sequence shown here is derived from an EMBL/GenBank/DDBJ whole genome shotgun (WGS) entry which is preliminary data.</text>
</comment>
<evidence type="ECO:0000256" key="5">
    <source>
        <dbReference type="ARBA" id="ARBA00023284"/>
    </source>
</evidence>
<evidence type="ECO:0000256" key="3">
    <source>
        <dbReference type="ARBA" id="ARBA00022982"/>
    </source>
</evidence>
<feature type="domain" description="Thioredoxin" evidence="9">
    <location>
        <begin position="1"/>
        <end position="127"/>
    </location>
</feature>
<name>A0A4R1BKI9_9PROT</name>
<accession>A0A4R1BKI9</accession>
<dbReference type="PRINTS" id="PR00421">
    <property type="entry name" value="THIOREDOXIN"/>
</dbReference>
<feature type="site" description="Deprotonates C-terminal active site Cys" evidence="7">
    <location>
        <position position="43"/>
    </location>
</feature>
<dbReference type="AlphaFoldDB" id="A0A4R1BKI9"/>
<gene>
    <name evidence="10" type="ORF">EZJ19_03030</name>
</gene>
<dbReference type="GO" id="GO:0015035">
    <property type="term" value="F:protein-disulfide reductase activity"/>
    <property type="evidence" value="ECO:0007669"/>
    <property type="project" value="InterPro"/>
</dbReference>
<dbReference type="CDD" id="cd02947">
    <property type="entry name" value="TRX_family"/>
    <property type="match status" value="1"/>
</dbReference>
<keyword evidence="4 8" id="KW-1015">Disulfide bond</keyword>
<dbReference type="Gene3D" id="3.40.30.10">
    <property type="entry name" value="Glutaredoxin"/>
    <property type="match status" value="1"/>
</dbReference>
<dbReference type="InterPro" id="IPR013766">
    <property type="entry name" value="Thioredoxin_domain"/>
</dbReference>
<feature type="active site" description="Nucleophile" evidence="7">
    <location>
        <position position="52"/>
    </location>
</feature>
<protein>
    <recommendedName>
        <fullName evidence="6">Thioredoxin</fullName>
    </recommendedName>
</protein>
<dbReference type="PROSITE" id="PS51352">
    <property type="entry name" value="THIOREDOXIN_2"/>
    <property type="match status" value="1"/>
</dbReference>
<comment type="similarity">
    <text evidence="1 6">Belongs to the thioredoxin family.</text>
</comment>
<dbReference type="InterPro" id="IPR036249">
    <property type="entry name" value="Thioredoxin-like_sf"/>
</dbReference>
<dbReference type="InterPro" id="IPR005746">
    <property type="entry name" value="Thioredoxin"/>
</dbReference>
<keyword evidence="2" id="KW-0813">Transport</keyword>
<dbReference type="PIRSF" id="PIRSF000077">
    <property type="entry name" value="Thioredoxin"/>
    <property type="match status" value="1"/>
</dbReference>
<dbReference type="GO" id="GO:0005737">
    <property type="term" value="C:cytoplasm"/>
    <property type="evidence" value="ECO:0007669"/>
    <property type="project" value="TreeGrafter"/>
</dbReference>
<dbReference type="RefSeq" id="WP_131444819.1">
    <property type="nucleotide sequence ID" value="NZ_SJZB01000013.1"/>
</dbReference>
<evidence type="ECO:0000313" key="10">
    <source>
        <dbReference type="EMBL" id="TCJ17900.1"/>
    </source>
</evidence>
<feature type="active site" description="Nucleophile" evidence="7">
    <location>
        <position position="49"/>
    </location>
</feature>
<evidence type="ECO:0000256" key="8">
    <source>
        <dbReference type="PIRSR" id="PIRSR000077-4"/>
    </source>
</evidence>
<feature type="site" description="Contributes to redox potential value" evidence="7">
    <location>
        <position position="51"/>
    </location>
</feature>
<organism evidence="10 11">
    <name type="scientific">Parasulfuritortus cantonensis</name>
    <dbReference type="NCBI Taxonomy" id="2528202"/>
    <lineage>
        <taxon>Bacteria</taxon>
        <taxon>Pseudomonadati</taxon>
        <taxon>Pseudomonadota</taxon>
        <taxon>Betaproteobacteria</taxon>
        <taxon>Nitrosomonadales</taxon>
        <taxon>Thiobacillaceae</taxon>
        <taxon>Parasulfuritortus</taxon>
    </lineage>
</organism>
<dbReference type="InterPro" id="IPR017937">
    <property type="entry name" value="Thioredoxin_CS"/>
</dbReference>
<evidence type="ECO:0000256" key="2">
    <source>
        <dbReference type="ARBA" id="ARBA00022448"/>
    </source>
</evidence>
<evidence type="ECO:0000313" key="11">
    <source>
        <dbReference type="Proteomes" id="UP000295443"/>
    </source>
</evidence>
<keyword evidence="11" id="KW-1185">Reference proteome</keyword>
<dbReference type="OrthoDB" id="9790390at2"/>
<dbReference type="PANTHER" id="PTHR45663:SF11">
    <property type="entry name" value="GEO12009P1"/>
    <property type="match status" value="1"/>
</dbReference>
<evidence type="ECO:0000256" key="7">
    <source>
        <dbReference type="PIRSR" id="PIRSR000077-1"/>
    </source>
</evidence>
<proteinExistence type="inferred from homology"/>
<dbReference type="PROSITE" id="PS00194">
    <property type="entry name" value="THIOREDOXIN_1"/>
    <property type="match status" value="1"/>
</dbReference>
<evidence type="ECO:0000259" key="9">
    <source>
        <dbReference type="PROSITE" id="PS51352"/>
    </source>
</evidence>
<evidence type="ECO:0000256" key="4">
    <source>
        <dbReference type="ARBA" id="ARBA00023157"/>
    </source>
</evidence>
<sequence>MTLQLHDHDHQDAVCDKCIFDTDTHHFDADVIEGSKSHLVLVDLWADWCGPCHFLTPVLTKVIPEYGGKVRLAKVEVDEGDNMKIAGRNGARGFPTVLVYKNGEVVDRFHGAKPEHFVRELIDKHLA</sequence>
<dbReference type="SUPFAM" id="SSF52833">
    <property type="entry name" value="Thioredoxin-like"/>
    <property type="match status" value="1"/>
</dbReference>
<feature type="disulfide bond" description="Redox-active" evidence="8">
    <location>
        <begin position="49"/>
        <end position="52"/>
    </location>
</feature>
<reference evidence="10 11" key="1">
    <citation type="submission" date="2019-03" db="EMBL/GenBank/DDBJ databases">
        <title>Genome sequence of Thiobacillaceae bacterium LSR1, a sulfur-oxidizing bacterium isolated from freshwater sediment.</title>
        <authorList>
            <person name="Li S."/>
        </authorList>
    </citation>
    <scope>NUCLEOTIDE SEQUENCE [LARGE SCALE GENOMIC DNA]</scope>
    <source>
        <strain evidence="10 11">LSR1</strain>
    </source>
</reference>
<dbReference type="Pfam" id="PF00085">
    <property type="entry name" value="Thioredoxin"/>
    <property type="match status" value="1"/>
</dbReference>
<dbReference type="EMBL" id="SJZB01000013">
    <property type="protein sequence ID" value="TCJ17900.1"/>
    <property type="molecule type" value="Genomic_DNA"/>
</dbReference>
<evidence type="ECO:0000256" key="6">
    <source>
        <dbReference type="PIRNR" id="PIRNR000077"/>
    </source>
</evidence>
<evidence type="ECO:0000256" key="1">
    <source>
        <dbReference type="ARBA" id="ARBA00008987"/>
    </source>
</evidence>
<dbReference type="PANTHER" id="PTHR45663">
    <property type="entry name" value="GEO12009P1"/>
    <property type="match status" value="1"/>
</dbReference>
<dbReference type="Proteomes" id="UP000295443">
    <property type="component" value="Unassembled WGS sequence"/>
</dbReference>
<keyword evidence="3" id="KW-0249">Electron transport</keyword>